<evidence type="ECO:0008006" key="4">
    <source>
        <dbReference type="Google" id="ProtNLM"/>
    </source>
</evidence>
<accession>X1TYK2</accession>
<sequence>MKALIKLEGYNEILKDIHSLLEKTKYQAYKAVDNIRVQTYWQIGERIARSELEHKDRADYGKRIIERLTIDIGFQKRDLYRMVQFYKTYPIVTSLMSQLSWTHYTVLVMVEHKEERQFYEVQTIQNSWSSRRLRHEIKNNLYQKILKKGKAIVTASISLKPALPDQVFKNTYNFDFLDLQKGYTEKQLEDAILSNTEKVLLEFGSDFSLAGRQKKIVIDNLIHTVDLEFYHRGIPCVVIVDLKIG</sequence>
<protein>
    <recommendedName>
        <fullName evidence="4">YhcG N-terminal domain-containing protein</fullName>
    </recommendedName>
</protein>
<evidence type="ECO:0000259" key="2">
    <source>
        <dbReference type="Pfam" id="PF17761"/>
    </source>
</evidence>
<dbReference type="EMBL" id="BARW01007151">
    <property type="protein sequence ID" value="GAI85119.1"/>
    <property type="molecule type" value="Genomic_DNA"/>
</dbReference>
<reference evidence="3" key="1">
    <citation type="journal article" date="2014" name="Front. Microbiol.">
        <title>High frequency of phylogenetically diverse reductive dehalogenase-homologous genes in deep subseafloor sedimentary metagenomes.</title>
        <authorList>
            <person name="Kawai M."/>
            <person name="Futagami T."/>
            <person name="Toyoda A."/>
            <person name="Takaki Y."/>
            <person name="Nishi S."/>
            <person name="Hori S."/>
            <person name="Arai W."/>
            <person name="Tsubouchi T."/>
            <person name="Morono Y."/>
            <person name="Uchiyama I."/>
            <person name="Ito T."/>
            <person name="Fujiyama A."/>
            <person name="Inagaki F."/>
            <person name="Takami H."/>
        </authorList>
    </citation>
    <scope>NUCLEOTIDE SEQUENCE</scope>
    <source>
        <strain evidence="3">Expedition CK06-06</strain>
    </source>
</reference>
<dbReference type="Pfam" id="PF17761">
    <property type="entry name" value="DUF1016_N"/>
    <property type="match status" value="1"/>
</dbReference>
<gene>
    <name evidence="3" type="ORF">S12H4_14948</name>
</gene>
<dbReference type="Pfam" id="PF06250">
    <property type="entry name" value="YhcG_C"/>
    <property type="match status" value="1"/>
</dbReference>
<dbReference type="InterPro" id="IPR041527">
    <property type="entry name" value="YhcG_N"/>
</dbReference>
<name>X1TYK2_9ZZZZ</name>
<dbReference type="AlphaFoldDB" id="X1TYK2"/>
<dbReference type="InterPro" id="IPR053148">
    <property type="entry name" value="PD-DEXK-like_domain"/>
</dbReference>
<evidence type="ECO:0000313" key="3">
    <source>
        <dbReference type="EMBL" id="GAI85119.1"/>
    </source>
</evidence>
<dbReference type="InterPro" id="IPR009362">
    <property type="entry name" value="YhcG_C"/>
</dbReference>
<feature type="non-terminal residue" evidence="3">
    <location>
        <position position="245"/>
    </location>
</feature>
<proteinExistence type="predicted"/>
<dbReference type="PANTHER" id="PTHR30547">
    <property type="entry name" value="UNCHARACTERIZED PROTEIN YHCG-RELATED"/>
    <property type="match status" value="1"/>
</dbReference>
<feature type="domain" description="YhcG N-terminal" evidence="2">
    <location>
        <begin position="16"/>
        <end position="144"/>
    </location>
</feature>
<comment type="caution">
    <text evidence="3">The sequence shown here is derived from an EMBL/GenBank/DDBJ whole genome shotgun (WGS) entry which is preliminary data.</text>
</comment>
<organism evidence="3">
    <name type="scientific">marine sediment metagenome</name>
    <dbReference type="NCBI Taxonomy" id="412755"/>
    <lineage>
        <taxon>unclassified sequences</taxon>
        <taxon>metagenomes</taxon>
        <taxon>ecological metagenomes</taxon>
    </lineage>
</organism>
<evidence type="ECO:0000259" key="1">
    <source>
        <dbReference type="Pfam" id="PF06250"/>
    </source>
</evidence>
<feature type="domain" description="YhcG PDDEXK nuclease" evidence="1">
    <location>
        <begin position="166"/>
        <end position="244"/>
    </location>
</feature>
<dbReference type="PANTHER" id="PTHR30547:SF5">
    <property type="entry name" value="NUCLEASE YHCG-RELATED"/>
    <property type="match status" value="1"/>
</dbReference>